<keyword evidence="1" id="KW-0472">Membrane</keyword>
<evidence type="ECO:0000313" key="3">
    <source>
        <dbReference type="Proteomes" id="UP000191418"/>
    </source>
</evidence>
<dbReference type="GO" id="GO:0043683">
    <property type="term" value="P:type IV pilus assembly"/>
    <property type="evidence" value="ECO:0007669"/>
    <property type="project" value="InterPro"/>
</dbReference>
<dbReference type="STRING" id="64969.SAMN02745127_02486"/>
<organism evidence="2 3">
    <name type="scientific">Oceanospirillum multiglobuliferum</name>
    <dbReference type="NCBI Taxonomy" id="64969"/>
    <lineage>
        <taxon>Bacteria</taxon>
        <taxon>Pseudomonadati</taxon>
        <taxon>Pseudomonadota</taxon>
        <taxon>Gammaproteobacteria</taxon>
        <taxon>Oceanospirillales</taxon>
        <taxon>Oceanospirillaceae</taxon>
        <taxon>Oceanospirillum</taxon>
    </lineage>
</organism>
<keyword evidence="1" id="KW-1133">Transmembrane helix</keyword>
<gene>
    <name evidence="2" type="ORF">BTE48_12790</name>
</gene>
<dbReference type="InterPro" id="IPR012902">
    <property type="entry name" value="N_methyl_site"/>
</dbReference>
<dbReference type="InterPro" id="IPR045584">
    <property type="entry name" value="Pilin-like"/>
</dbReference>
<name>A0A1V4T2D7_9GAMM</name>
<dbReference type="Pfam" id="PF16732">
    <property type="entry name" value="ComP_DUS"/>
    <property type="match status" value="1"/>
</dbReference>
<evidence type="ECO:0000256" key="1">
    <source>
        <dbReference type="SAM" id="Phobius"/>
    </source>
</evidence>
<dbReference type="PROSITE" id="PS00409">
    <property type="entry name" value="PROKAR_NTER_METHYL"/>
    <property type="match status" value="1"/>
</dbReference>
<accession>A0A1V4T2D7</accession>
<dbReference type="Pfam" id="PF07963">
    <property type="entry name" value="N_methyl"/>
    <property type="match status" value="1"/>
</dbReference>
<dbReference type="InterPro" id="IPR031982">
    <property type="entry name" value="PilE-like"/>
</dbReference>
<dbReference type="AlphaFoldDB" id="A0A1V4T2D7"/>
<dbReference type="Gene3D" id="3.30.700.10">
    <property type="entry name" value="Glycoprotein, Type 4 Pilin"/>
    <property type="match status" value="1"/>
</dbReference>
<dbReference type="PANTHER" id="PTHR30093">
    <property type="entry name" value="GENERAL SECRETION PATHWAY PROTEIN G"/>
    <property type="match status" value="1"/>
</dbReference>
<dbReference type="Proteomes" id="UP000191418">
    <property type="component" value="Unassembled WGS sequence"/>
</dbReference>
<evidence type="ECO:0008006" key="4">
    <source>
        <dbReference type="Google" id="ProtNLM"/>
    </source>
</evidence>
<comment type="caution">
    <text evidence="2">The sequence shown here is derived from an EMBL/GenBank/DDBJ whole genome shotgun (WGS) entry which is preliminary data.</text>
</comment>
<dbReference type="SUPFAM" id="SSF54523">
    <property type="entry name" value="Pili subunits"/>
    <property type="match status" value="1"/>
</dbReference>
<dbReference type="PANTHER" id="PTHR30093:SF47">
    <property type="entry name" value="TYPE IV PILUS NON-CORE MINOR PILIN PILE"/>
    <property type="match status" value="1"/>
</dbReference>
<feature type="transmembrane region" description="Helical" evidence="1">
    <location>
        <begin position="12"/>
        <end position="35"/>
    </location>
</feature>
<keyword evidence="1" id="KW-0812">Transmembrane</keyword>
<proteinExistence type="predicted"/>
<protein>
    <recommendedName>
        <fullName evidence="4">Pilus assembly protein PilE</fullName>
    </recommendedName>
</protein>
<dbReference type="NCBIfam" id="TIGR02532">
    <property type="entry name" value="IV_pilin_GFxxxE"/>
    <property type="match status" value="1"/>
</dbReference>
<reference evidence="2 3" key="1">
    <citation type="submission" date="2017-01" db="EMBL/GenBank/DDBJ databases">
        <title>Genome Sequencing of a Marine Spirillum, Oceanospirillum multiglobuliferum ATCC 33336, from Japan.</title>
        <authorList>
            <person name="Carney J.G."/>
            <person name="Trachtenberg A.M."/>
            <person name="Rheaume B.A."/>
            <person name="Linnane J.D."/>
            <person name="Pitts N.L."/>
            <person name="Mykles D.L."/>
            <person name="Maclea K.S."/>
        </authorList>
    </citation>
    <scope>NUCLEOTIDE SEQUENCE [LARGE SCALE GENOMIC DNA]</scope>
    <source>
        <strain evidence="2 3">ATCC 33336</strain>
    </source>
</reference>
<keyword evidence="3" id="KW-1185">Reference proteome</keyword>
<dbReference type="EMBL" id="MTSM01000019">
    <property type="protein sequence ID" value="OPX54775.1"/>
    <property type="molecule type" value="Genomic_DNA"/>
</dbReference>
<sequence length="136" mass="14913">MEFAMQIRQQGFTLIELLIVVAIIGILASVAYPSYQNYGMESRRADAHVSILKIQLAQENWRVSHSSYTDNMTNVGLNLNTTSDEGFYDLKITDSGKTGYKITATAKGVQLNDTGCTSIVLTKNTTGEAKSPPACW</sequence>
<evidence type="ECO:0000313" key="2">
    <source>
        <dbReference type="EMBL" id="OPX54775.1"/>
    </source>
</evidence>